<proteinExistence type="inferred from homology"/>
<dbReference type="GO" id="GO:0015297">
    <property type="term" value="F:antiporter activity"/>
    <property type="evidence" value="ECO:0007669"/>
    <property type="project" value="UniProtKB-KW"/>
</dbReference>
<evidence type="ECO:0000256" key="6">
    <source>
        <dbReference type="ARBA" id="ARBA00022989"/>
    </source>
</evidence>
<dbReference type="OrthoDB" id="9793589at2"/>
<evidence type="ECO:0000256" key="4">
    <source>
        <dbReference type="ARBA" id="ARBA00022449"/>
    </source>
</evidence>
<keyword evidence="10" id="KW-0739">Sodium transport</keyword>
<feature type="transmembrane region" description="Helical" evidence="11">
    <location>
        <begin position="82"/>
        <end position="99"/>
    </location>
</feature>
<keyword evidence="14" id="KW-1185">Reference proteome</keyword>
<gene>
    <name evidence="13" type="ORF">CFN78_17300</name>
</gene>
<dbReference type="RefSeq" id="WP_094863865.1">
    <property type="nucleotide sequence ID" value="NZ_NKYE01000010.1"/>
</dbReference>
<evidence type="ECO:0000256" key="3">
    <source>
        <dbReference type="ARBA" id="ARBA00022448"/>
    </source>
</evidence>
<keyword evidence="3" id="KW-0813">Transport</keyword>
<feature type="transmembrane region" description="Helical" evidence="11">
    <location>
        <begin position="145"/>
        <end position="168"/>
    </location>
</feature>
<dbReference type="PANTHER" id="PTHR43562:SF3">
    <property type="entry name" value="SODIUM ION_PROTON EXCHANGER (EUROFUNG)"/>
    <property type="match status" value="1"/>
</dbReference>
<dbReference type="EMBL" id="NKYE01000010">
    <property type="protein sequence ID" value="OZM71908.1"/>
    <property type="molecule type" value="Genomic_DNA"/>
</dbReference>
<keyword evidence="5 11" id="KW-0812">Transmembrane</keyword>
<evidence type="ECO:0000256" key="10">
    <source>
        <dbReference type="ARBA" id="ARBA00023201"/>
    </source>
</evidence>
<keyword evidence="4" id="KW-0050">Antiport</keyword>
<dbReference type="InterPro" id="IPR006153">
    <property type="entry name" value="Cation/H_exchanger_TM"/>
</dbReference>
<comment type="similarity">
    <text evidence="2">Belongs to the monovalent cation:proton antiporter 2 (CPA2) transporter (TC 2.A.37) family.</text>
</comment>
<evidence type="ECO:0000313" key="13">
    <source>
        <dbReference type="EMBL" id="OZM71908.1"/>
    </source>
</evidence>
<dbReference type="Pfam" id="PF00999">
    <property type="entry name" value="Na_H_Exchanger"/>
    <property type="match status" value="1"/>
</dbReference>
<keyword evidence="7" id="KW-0915">Sodium</keyword>
<evidence type="ECO:0000313" key="14">
    <source>
        <dbReference type="Proteomes" id="UP000242444"/>
    </source>
</evidence>
<comment type="subcellular location">
    <subcellularLocation>
        <location evidence="1">Membrane</location>
        <topology evidence="1">Multi-pass membrane protein</topology>
    </subcellularLocation>
</comment>
<feature type="domain" description="Cation/H+ exchanger transmembrane" evidence="12">
    <location>
        <begin position="29"/>
        <end position="407"/>
    </location>
</feature>
<feature type="transmembrane region" description="Helical" evidence="11">
    <location>
        <begin position="43"/>
        <end position="62"/>
    </location>
</feature>
<organism evidence="13 14">
    <name type="scientific">Amycolatopsis antarctica</name>
    <dbReference type="NCBI Taxonomy" id="1854586"/>
    <lineage>
        <taxon>Bacteria</taxon>
        <taxon>Bacillati</taxon>
        <taxon>Actinomycetota</taxon>
        <taxon>Actinomycetes</taxon>
        <taxon>Pseudonocardiales</taxon>
        <taxon>Pseudonocardiaceae</taxon>
        <taxon>Amycolatopsis</taxon>
    </lineage>
</organism>
<feature type="transmembrane region" description="Helical" evidence="11">
    <location>
        <begin position="294"/>
        <end position="313"/>
    </location>
</feature>
<keyword evidence="9 11" id="KW-0472">Membrane</keyword>
<evidence type="ECO:0000256" key="1">
    <source>
        <dbReference type="ARBA" id="ARBA00004141"/>
    </source>
</evidence>
<evidence type="ECO:0000259" key="12">
    <source>
        <dbReference type="Pfam" id="PF00999"/>
    </source>
</evidence>
<feature type="transmembrane region" description="Helical" evidence="11">
    <location>
        <begin position="215"/>
        <end position="234"/>
    </location>
</feature>
<evidence type="ECO:0000256" key="2">
    <source>
        <dbReference type="ARBA" id="ARBA00005551"/>
    </source>
</evidence>
<feature type="transmembrane region" description="Helical" evidence="11">
    <location>
        <begin position="111"/>
        <end position="133"/>
    </location>
</feature>
<evidence type="ECO:0000256" key="5">
    <source>
        <dbReference type="ARBA" id="ARBA00022692"/>
    </source>
</evidence>
<accession>A0A263D1C2</accession>
<evidence type="ECO:0000256" key="7">
    <source>
        <dbReference type="ARBA" id="ARBA00023053"/>
    </source>
</evidence>
<feature type="transmembrane region" description="Helical" evidence="11">
    <location>
        <begin position="180"/>
        <end position="203"/>
    </location>
</feature>
<dbReference type="GO" id="GO:0006814">
    <property type="term" value="P:sodium ion transport"/>
    <property type="evidence" value="ECO:0007669"/>
    <property type="project" value="UniProtKB-KW"/>
</dbReference>
<sequence length="447" mass="45819">MTPAPVPPLGTHSLLVFLLQVGALLLAGVVLGRLAKRLGMPALVGELLAGVLLGPTILGNLAPQLGAWLFPQDPAQTHLLDAFSQVGVLLLVGITGAHLDSSVFRKHGGRAMWISVCGLVVPLGCGFATGYVVPDSLVPDGVGRGVFALFLGVAMCVTAIPVIAKILLELDLMHRKVGQLTVAAAFFDDTVGWLLLSVVAALATGGAAGATLPQTLGYLVVFLAAAFLIGRPVVRRALRASSRHAEAGPTVAVAVVTILAYSAATAAIGLEALFGAFVAGATVLGFADPAKLAPLRTIVLAVLAPVFLAGIGLRMDITLLAEPTVLLTAIAVLLVAILGKFGGVYLGARAGRLSHTEGIALGVAMNARGMIEVVIALAGLRIGVLNTATFTIIVLVAIVTSLLAPPLLRLATRDLIPDAEEQQRRIRFAGWSAADGPGLNDTARAAR</sequence>
<keyword evidence="8" id="KW-0406">Ion transport</keyword>
<dbReference type="AlphaFoldDB" id="A0A263D1C2"/>
<dbReference type="InterPro" id="IPR038770">
    <property type="entry name" value="Na+/solute_symporter_sf"/>
</dbReference>
<dbReference type="GO" id="GO:1902600">
    <property type="term" value="P:proton transmembrane transport"/>
    <property type="evidence" value="ECO:0007669"/>
    <property type="project" value="InterPro"/>
</dbReference>
<feature type="transmembrane region" description="Helical" evidence="11">
    <location>
        <begin position="12"/>
        <end position="31"/>
    </location>
</feature>
<evidence type="ECO:0000256" key="8">
    <source>
        <dbReference type="ARBA" id="ARBA00023065"/>
    </source>
</evidence>
<dbReference type="Gene3D" id="1.20.1530.20">
    <property type="match status" value="1"/>
</dbReference>
<evidence type="ECO:0000256" key="9">
    <source>
        <dbReference type="ARBA" id="ARBA00023136"/>
    </source>
</evidence>
<evidence type="ECO:0000256" key="11">
    <source>
        <dbReference type="SAM" id="Phobius"/>
    </source>
</evidence>
<dbReference type="GO" id="GO:0016020">
    <property type="term" value="C:membrane"/>
    <property type="evidence" value="ECO:0007669"/>
    <property type="project" value="UniProtKB-SubCell"/>
</dbReference>
<dbReference type="Proteomes" id="UP000242444">
    <property type="component" value="Unassembled WGS sequence"/>
</dbReference>
<dbReference type="InParanoid" id="A0A263D1C2"/>
<dbReference type="PANTHER" id="PTHR43562">
    <property type="entry name" value="NAPA-TYPE SODIUM/HYDROGEN ANTIPORTER"/>
    <property type="match status" value="1"/>
</dbReference>
<feature type="transmembrane region" description="Helical" evidence="11">
    <location>
        <begin position="388"/>
        <end position="408"/>
    </location>
</feature>
<feature type="transmembrane region" description="Helical" evidence="11">
    <location>
        <begin position="359"/>
        <end position="382"/>
    </location>
</feature>
<reference evidence="13 14" key="1">
    <citation type="submission" date="2017-07" db="EMBL/GenBank/DDBJ databases">
        <title>Amycolatopsis antarcticus sp. nov., isolated from the surface of an Antarcticus brown macroalga.</title>
        <authorList>
            <person name="Wang J."/>
            <person name="Leiva S."/>
            <person name="Huang J."/>
            <person name="Huang Y."/>
        </authorList>
    </citation>
    <scope>NUCLEOTIDE SEQUENCE [LARGE SCALE GENOMIC DNA]</scope>
    <source>
        <strain evidence="13 14">AU-G6</strain>
    </source>
</reference>
<feature type="transmembrane region" description="Helical" evidence="11">
    <location>
        <begin position="325"/>
        <end position="347"/>
    </location>
</feature>
<comment type="caution">
    <text evidence="13">The sequence shown here is derived from an EMBL/GenBank/DDBJ whole genome shotgun (WGS) entry which is preliminary data.</text>
</comment>
<keyword evidence="6 11" id="KW-1133">Transmembrane helix</keyword>
<name>A0A263D1C2_9PSEU</name>
<protein>
    <submittedName>
        <fullName evidence="13">Cation/H(+) antiporter</fullName>
    </submittedName>
</protein>